<dbReference type="SUPFAM" id="SSF81321">
    <property type="entry name" value="Family A G protein-coupled receptor-like"/>
    <property type="match status" value="1"/>
</dbReference>
<dbReference type="InterPro" id="IPR017452">
    <property type="entry name" value="GPCR_Rhodpsn_7TM"/>
</dbReference>
<dbReference type="Proteomes" id="UP001176940">
    <property type="component" value="Unassembled WGS sequence"/>
</dbReference>
<accession>A0ABN9MR68</accession>
<feature type="domain" description="G-protein coupled receptors family 1 profile" evidence="10">
    <location>
        <begin position="148"/>
        <end position="434"/>
    </location>
</feature>
<evidence type="ECO:0000313" key="11">
    <source>
        <dbReference type="EMBL" id="CAJ0968253.1"/>
    </source>
</evidence>
<feature type="transmembrane region" description="Helical" evidence="9">
    <location>
        <begin position="334"/>
        <end position="360"/>
    </location>
</feature>
<keyword evidence="7" id="KW-0807">Transducer</keyword>
<feature type="transmembrane region" description="Helical" evidence="9">
    <location>
        <begin position="205"/>
        <end position="225"/>
    </location>
</feature>
<feature type="transmembrane region" description="Helical" evidence="9">
    <location>
        <begin position="167"/>
        <end position="185"/>
    </location>
</feature>
<evidence type="ECO:0000256" key="2">
    <source>
        <dbReference type="ARBA" id="ARBA00022692"/>
    </source>
</evidence>
<dbReference type="Gene3D" id="1.20.1070.10">
    <property type="entry name" value="Rhodopsin 7-helix transmembrane proteins"/>
    <property type="match status" value="1"/>
</dbReference>
<keyword evidence="6" id="KW-0675">Receptor</keyword>
<evidence type="ECO:0000256" key="7">
    <source>
        <dbReference type="ARBA" id="ARBA00023224"/>
    </source>
</evidence>
<feature type="transmembrane region" description="Helical" evidence="9">
    <location>
        <begin position="414"/>
        <end position="437"/>
    </location>
</feature>
<dbReference type="PRINTS" id="PR00237">
    <property type="entry name" value="GPCRRHODOPSN"/>
</dbReference>
<dbReference type="PANTHER" id="PTHR24225">
    <property type="entry name" value="CHEMOTACTIC RECEPTOR"/>
    <property type="match status" value="1"/>
</dbReference>
<reference evidence="11" key="1">
    <citation type="submission" date="2023-07" db="EMBL/GenBank/DDBJ databases">
        <authorList>
            <person name="Stuckert A."/>
        </authorList>
    </citation>
    <scope>NUCLEOTIDE SEQUENCE</scope>
</reference>
<evidence type="ECO:0000259" key="10">
    <source>
        <dbReference type="PROSITE" id="PS50262"/>
    </source>
</evidence>
<dbReference type="PANTHER" id="PTHR24225:SF71">
    <property type="entry name" value="C3A ANAPHYLATOXIN CHEMOTACTIC RECEPTOR-LIKE"/>
    <property type="match status" value="1"/>
</dbReference>
<evidence type="ECO:0000256" key="4">
    <source>
        <dbReference type="ARBA" id="ARBA00023040"/>
    </source>
</evidence>
<dbReference type="PROSITE" id="PS50262">
    <property type="entry name" value="G_PROTEIN_RECEP_F1_2"/>
    <property type="match status" value="1"/>
</dbReference>
<keyword evidence="5 9" id="KW-0472">Membrane</keyword>
<feature type="transmembrane region" description="Helical" evidence="9">
    <location>
        <begin position="133"/>
        <end position="160"/>
    </location>
</feature>
<comment type="subcellular location">
    <subcellularLocation>
        <location evidence="1">Membrane</location>
        <topology evidence="1">Multi-pass membrane protein</topology>
    </subcellularLocation>
</comment>
<evidence type="ECO:0000313" key="12">
    <source>
        <dbReference type="Proteomes" id="UP001176940"/>
    </source>
</evidence>
<proteinExistence type="inferred from homology"/>
<evidence type="ECO:0000256" key="1">
    <source>
        <dbReference type="ARBA" id="ARBA00004141"/>
    </source>
</evidence>
<gene>
    <name evidence="11" type="ORF">RIMI_LOCUS22941464</name>
</gene>
<comment type="similarity">
    <text evidence="8">Belongs to the chemokine-like receptor (CMKLR) family.</text>
</comment>
<dbReference type="InterPro" id="IPR000826">
    <property type="entry name" value="Formyl_rcpt-rel"/>
</dbReference>
<evidence type="ECO:0000256" key="9">
    <source>
        <dbReference type="SAM" id="Phobius"/>
    </source>
</evidence>
<dbReference type="EMBL" id="CAUEEQ010079090">
    <property type="protein sequence ID" value="CAJ0968253.1"/>
    <property type="molecule type" value="Genomic_DNA"/>
</dbReference>
<sequence>MFHNYYTKVSRRIKANTTVHELNRLSVKPGQEDATQSPPNVKHANYSCATLKTIKRNTQELRGNCELVRSSRVGFENDFGGSRTRSETIQLTFLTMEHEVFENFCYEFWDLLRSEDLKALSPSTDSPTHVQHFSFVLSIITCIIGFTANLLVIVITGFLMKNNKYKIWFLNLALADFAFLLFLPLKAVSILRGRWPLWSIVCKFYNFLTFVNMYASIYILTVLTIDRALSVAKPIWHLRFHSQKFCCFMCTLIWVSSALCSIPAVIYSDVHEDQCTLSYYDTSLVANVLSYRLEEDEMHDEPRENCGNRSHFSDSERSEIVTEWRERTITTVRIVVPLAVVGYVIPLCVIVSSNIIIAFHVKNSRMVATSRLYRLVIIGIMSFFCTRTPYVLTYITFLVSAYTINMKLWYKLSVFLPLLFTMSATNSLLNPVIYVLVIKQARHELLHFWGRSRLRMTQRFSTTSSTHHYKAPAPNDPMVSSRTLNDDNRAVVL</sequence>
<evidence type="ECO:0000256" key="6">
    <source>
        <dbReference type="ARBA" id="ARBA00023170"/>
    </source>
</evidence>
<keyword evidence="2 9" id="KW-0812">Transmembrane</keyword>
<feature type="transmembrane region" description="Helical" evidence="9">
    <location>
        <begin position="372"/>
        <end position="402"/>
    </location>
</feature>
<comment type="caution">
    <text evidence="11">The sequence shown here is derived from an EMBL/GenBank/DDBJ whole genome shotgun (WGS) entry which is preliminary data.</text>
</comment>
<keyword evidence="12" id="KW-1185">Reference proteome</keyword>
<name>A0ABN9MR68_9NEOB</name>
<dbReference type="Pfam" id="PF00001">
    <property type="entry name" value="7tm_1"/>
    <property type="match status" value="1"/>
</dbReference>
<keyword evidence="4" id="KW-0297">G-protein coupled receptor</keyword>
<evidence type="ECO:0000256" key="3">
    <source>
        <dbReference type="ARBA" id="ARBA00022989"/>
    </source>
</evidence>
<protein>
    <recommendedName>
        <fullName evidence="10">G-protein coupled receptors family 1 profile domain-containing protein</fullName>
    </recommendedName>
</protein>
<feature type="transmembrane region" description="Helical" evidence="9">
    <location>
        <begin position="245"/>
        <end position="267"/>
    </location>
</feature>
<organism evidence="11 12">
    <name type="scientific">Ranitomeya imitator</name>
    <name type="common">mimic poison frog</name>
    <dbReference type="NCBI Taxonomy" id="111125"/>
    <lineage>
        <taxon>Eukaryota</taxon>
        <taxon>Metazoa</taxon>
        <taxon>Chordata</taxon>
        <taxon>Craniata</taxon>
        <taxon>Vertebrata</taxon>
        <taxon>Euteleostomi</taxon>
        <taxon>Amphibia</taxon>
        <taxon>Batrachia</taxon>
        <taxon>Anura</taxon>
        <taxon>Neobatrachia</taxon>
        <taxon>Hyloidea</taxon>
        <taxon>Dendrobatidae</taxon>
        <taxon>Dendrobatinae</taxon>
        <taxon>Ranitomeya</taxon>
    </lineage>
</organism>
<evidence type="ECO:0000256" key="5">
    <source>
        <dbReference type="ARBA" id="ARBA00023136"/>
    </source>
</evidence>
<evidence type="ECO:0000256" key="8">
    <source>
        <dbReference type="ARBA" id="ARBA00025736"/>
    </source>
</evidence>
<dbReference type="InterPro" id="IPR000276">
    <property type="entry name" value="GPCR_Rhodpsn"/>
</dbReference>
<keyword evidence="3 9" id="KW-1133">Transmembrane helix</keyword>